<name>A0A3R8U7B7_9GAMM</name>
<evidence type="ECO:0000313" key="2">
    <source>
        <dbReference type="Proteomes" id="UP000276506"/>
    </source>
</evidence>
<comment type="caution">
    <text evidence="1">The sequence shown here is derived from an EMBL/GenBank/DDBJ whole genome shotgun (WGS) entry which is preliminary data.</text>
</comment>
<dbReference type="EMBL" id="RHQL01000010">
    <property type="protein sequence ID" value="RRV08921.1"/>
    <property type="molecule type" value="Genomic_DNA"/>
</dbReference>
<gene>
    <name evidence="1" type="ORF">EGJ28_15930</name>
</gene>
<reference evidence="1 2" key="1">
    <citation type="submission" date="2018-10" db="EMBL/GenBank/DDBJ databases">
        <title>Transmission dynamics of multidrug resistant bacteria on intensive care unit surfaces.</title>
        <authorList>
            <person name="D'Souza A.W."/>
            <person name="Potter R.F."/>
            <person name="Wallace M."/>
            <person name="Shupe A."/>
            <person name="Patel S."/>
            <person name="Sun S."/>
            <person name="Gul D."/>
            <person name="Kwon J.H."/>
            <person name="Andleeb S."/>
            <person name="Burnham C.-A.D."/>
            <person name="Dantas G."/>
        </authorList>
    </citation>
    <scope>NUCLEOTIDE SEQUENCE [LARGE SCALE GENOMIC DNA]</scope>
    <source>
        <strain evidence="1 2">PX_177</strain>
    </source>
</reference>
<sequence length="247" mass="26606">MVETPSASTPISDVVARQAQHDKSGLRCLWLFSRPDFPLSPGLPAAFVGRTVAGGYVARLPGNGVPREGRSAHRETDWQQSLSLDQLISGAFGGRFWYGTVRDGRPATVRLDGEFTKCGACGEWTNLCRAIEVLSPYPGSHFALYQLEDVPAHLLGELMPVNLAASKVGPIRKRYIRDERSSRIANSCIRCGAPQPGPELVGRGGHLSPITQFEITVSKRLATATALLPASRWRVSLAGDSGTAKGQ</sequence>
<proteinExistence type="predicted"/>
<protein>
    <submittedName>
        <fullName evidence="1">Uncharacterized protein</fullName>
    </submittedName>
</protein>
<organism evidence="1 2">
    <name type="scientific">Stutzerimonas xanthomarina</name>
    <dbReference type="NCBI Taxonomy" id="271420"/>
    <lineage>
        <taxon>Bacteria</taxon>
        <taxon>Pseudomonadati</taxon>
        <taxon>Pseudomonadota</taxon>
        <taxon>Gammaproteobacteria</taxon>
        <taxon>Pseudomonadales</taxon>
        <taxon>Pseudomonadaceae</taxon>
        <taxon>Stutzerimonas</taxon>
    </lineage>
</organism>
<accession>A0A3R8U7B7</accession>
<dbReference type="AlphaFoldDB" id="A0A3R8U7B7"/>
<evidence type="ECO:0000313" key="1">
    <source>
        <dbReference type="EMBL" id="RRV08921.1"/>
    </source>
</evidence>
<dbReference type="Proteomes" id="UP000276506">
    <property type="component" value="Unassembled WGS sequence"/>
</dbReference>